<accession>A0A2V2MZA2</accession>
<dbReference type="Gene3D" id="3.20.20.20">
    <property type="entry name" value="Dihydropteroate synthase-like"/>
    <property type="match status" value="1"/>
</dbReference>
<gene>
    <name evidence="2 5" type="primary">cdhD</name>
    <name evidence="5" type="ORF">DK846_12530</name>
</gene>
<dbReference type="OrthoDB" id="67748at2157"/>
<evidence type="ECO:0000313" key="5">
    <source>
        <dbReference type="EMBL" id="PWR71665.1"/>
    </source>
</evidence>
<dbReference type="AlphaFoldDB" id="A0A2V2MZA2"/>
<dbReference type="SUPFAM" id="SSF51717">
    <property type="entry name" value="Dihydropteroate synthetase-like"/>
    <property type="match status" value="1"/>
</dbReference>
<evidence type="ECO:0000313" key="6">
    <source>
        <dbReference type="Proteomes" id="UP000245657"/>
    </source>
</evidence>
<name>A0A2V2MZA2_9EURY</name>
<protein>
    <recommendedName>
        <fullName evidence="2">Acetyl-CoA decarbonylase/synthase complex subunit delta</fullName>
        <shortName evidence="2">ACDS complex subunit delta</shortName>
    </recommendedName>
    <alternativeName>
        <fullName evidence="2">Corrinoid/iron-sulfur component small subunit</fullName>
    </alternativeName>
</protein>
<keyword evidence="1" id="KW-0484">Methanogenesis</keyword>
<organism evidence="5 6">
    <name type="scientific">Methanospirillum lacunae</name>
    <dbReference type="NCBI Taxonomy" id="668570"/>
    <lineage>
        <taxon>Archaea</taxon>
        <taxon>Methanobacteriati</taxon>
        <taxon>Methanobacteriota</taxon>
        <taxon>Stenosarchaea group</taxon>
        <taxon>Methanomicrobia</taxon>
        <taxon>Methanomicrobiales</taxon>
        <taxon>Methanospirillaceae</taxon>
        <taxon>Methanospirillum</taxon>
    </lineage>
</organism>
<comment type="similarity">
    <text evidence="2">Belongs to the CdhD family.</text>
</comment>
<dbReference type="NCBIfam" id="NF003375">
    <property type="entry name" value="PRK04452.1-1"/>
    <property type="match status" value="1"/>
</dbReference>
<keyword evidence="6" id="KW-1185">Reference proteome</keyword>
<sequence length="416" mass="44728">MDESELSGLLRLLGPGIAELLAGREIILENVELDLAELELTIPVGGSTVYLPGLTMPGAIPPHDVSIIDRSKWPEKLLTEPFTPIPESYPARIREVTLGATKGEGGSRGKTITVGGARTPPFTDPKVPPAHPPVIAMDVFDTSFPMPRALKNHLTEVINDPAAWAQMNVEKYGADMVTVHLLSTDPLISDASPREAAKTVEDVLQAVDVPIIIGGCGDPKKDAQTFVEIAEMAEGERLLLNSVTSDMAEVKTLEPVAKAADKHGHCILAFTGLDLNSAKELNRRLYQFFPADRILNDLTTVALGYGLEYSFTIHERARTAGLMGDVELQHPTISAATNAWSAREAWMDLGPEYGSGDLRGPIWETIGSLTLLLAGVDLFLMMHPLAVSTMRDVSSRLIAGTAAKGATDASWVTARI</sequence>
<dbReference type="GO" id="GO:0015948">
    <property type="term" value="P:methanogenesis"/>
    <property type="evidence" value="ECO:0007669"/>
    <property type="project" value="UniProtKB-KW"/>
</dbReference>
<dbReference type="InterPro" id="IPR004486">
    <property type="entry name" value="CO_DH/Ac-CoA_synth_dsu"/>
</dbReference>
<dbReference type="PANTHER" id="PTHR36214:SF5">
    <property type="entry name" value="ACETYL-COA DECARBONYLASE_SYNTHASE COMPLEX SUBUNIT DELTA"/>
    <property type="match status" value="1"/>
</dbReference>
<dbReference type="InterPro" id="IPR051069">
    <property type="entry name" value="ACDS_complex_subunit"/>
</dbReference>
<dbReference type="RefSeq" id="WP_109969284.1">
    <property type="nucleotide sequence ID" value="NZ_CP176093.1"/>
</dbReference>
<dbReference type="PANTHER" id="PTHR36214">
    <property type="match status" value="1"/>
</dbReference>
<evidence type="ECO:0000259" key="4">
    <source>
        <dbReference type="Pfam" id="PF03599"/>
    </source>
</evidence>
<comment type="caution">
    <text evidence="5">The sequence shown here is derived from an EMBL/GenBank/DDBJ whole genome shotgun (WGS) entry which is preliminary data.</text>
</comment>
<feature type="domain" description="CO dehydrogenase/acetyl-CoA synthase delta subunit TIM barrel" evidence="4">
    <location>
        <begin position="95"/>
        <end position="347"/>
    </location>
</feature>
<dbReference type="GO" id="GO:0006730">
    <property type="term" value="P:one-carbon metabolic process"/>
    <property type="evidence" value="ECO:0007669"/>
    <property type="project" value="InterPro"/>
</dbReference>
<proteinExistence type="inferred from homology"/>
<dbReference type="InterPro" id="IPR011005">
    <property type="entry name" value="Dihydropteroate_synth-like_sf"/>
</dbReference>
<evidence type="ECO:0000256" key="1">
    <source>
        <dbReference type="ARBA" id="ARBA00022994"/>
    </source>
</evidence>
<comment type="function">
    <text evidence="2">Part of a complex that catalyzes the reversible cleavage of acetyl-CoA, allowing autotrophic growth from CO(2). Probably maintains the overall quaternary structure of the ACDS complex.</text>
</comment>
<dbReference type="GeneID" id="97550166"/>
<feature type="region of interest" description="Disordered" evidence="3">
    <location>
        <begin position="101"/>
        <end position="130"/>
    </location>
</feature>
<evidence type="ECO:0000256" key="2">
    <source>
        <dbReference type="HAMAP-Rule" id="MF_01135"/>
    </source>
</evidence>
<dbReference type="Proteomes" id="UP000245657">
    <property type="component" value="Unassembled WGS sequence"/>
</dbReference>
<dbReference type="HAMAP" id="MF_01135">
    <property type="entry name" value="CdhD"/>
    <property type="match status" value="1"/>
</dbReference>
<dbReference type="Pfam" id="PF03599">
    <property type="entry name" value="CdhD"/>
    <property type="match status" value="1"/>
</dbReference>
<dbReference type="NCBIfam" id="TIGR00381">
    <property type="entry name" value="cdhD"/>
    <property type="match status" value="1"/>
</dbReference>
<reference evidence="5 6" key="1">
    <citation type="submission" date="2018-05" db="EMBL/GenBank/DDBJ databases">
        <title>Draft genome of Methanospirillum lacunae Ki8-1.</title>
        <authorList>
            <person name="Dueholm M.S."/>
            <person name="Nielsen P.H."/>
            <person name="Bakmann L.F."/>
            <person name="Otzen D.E."/>
        </authorList>
    </citation>
    <scope>NUCLEOTIDE SEQUENCE [LARGE SCALE GENOMIC DNA]</scope>
    <source>
        <strain evidence="5 6">Ki8-1</strain>
    </source>
</reference>
<dbReference type="InterPro" id="IPR016041">
    <property type="entry name" value="Ac-CoA_synth_d_su_TIM-brl"/>
</dbReference>
<evidence type="ECO:0000256" key="3">
    <source>
        <dbReference type="SAM" id="MobiDB-lite"/>
    </source>
</evidence>
<dbReference type="EMBL" id="QGMY01000008">
    <property type="protein sequence ID" value="PWR71665.1"/>
    <property type="molecule type" value="Genomic_DNA"/>
</dbReference>
<comment type="subunit">
    <text evidence="2">Heterodimer of delta and gamma chains. The ACDS complex is made up of alpha, epsilon, beta, gamma and delta chains with a probable stoichiometry of (alpha(2)epsilon(2))(4)-beta(8)-(gamma(1)delta(1))(8).</text>
</comment>